<evidence type="ECO:0000256" key="1">
    <source>
        <dbReference type="ARBA" id="ARBA00022723"/>
    </source>
</evidence>
<evidence type="ECO:0000259" key="3">
    <source>
        <dbReference type="Pfam" id="PF08797"/>
    </source>
</evidence>
<proteinExistence type="predicted"/>
<dbReference type="EMBL" id="JAMZFV010000012">
    <property type="protein sequence ID" value="MCP1110376.1"/>
    <property type="molecule type" value="Genomic_DNA"/>
</dbReference>
<name>A0ABT1EIP7_9FIRM</name>
<protein>
    <submittedName>
        <fullName evidence="4">HIRAN domain-containing protein</fullName>
    </submittedName>
</protein>
<gene>
    <name evidence="4" type="ORF">NK118_08940</name>
</gene>
<accession>A0ABT1EIP7</accession>
<evidence type="ECO:0000313" key="4">
    <source>
        <dbReference type="EMBL" id="MCP1110376.1"/>
    </source>
</evidence>
<sequence>MERKYFTITGLNHYYGQEFLERDMKVKLTKEPDNDYDMEAIKVEMEGLGVVGYVANSPYTVQGESMSAGRLYEKMDDTAIGTILYILPRGVICYLDEE</sequence>
<dbReference type="Pfam" id="PF08797">
    <property type="entry name" value="HIRAN"/>
    <property type="match status" value="1"/>
</dbReference>
<reference evidence="4 5" key="1">
    <citation type="journal article" date="2022" name="Genome Biol. Evol.">
        <title>Host diet, physiology and behaviors set the stage for Lachnospiraceae cladogenesis.</title>
        <authorList>
            <person name="Vera-Ponce De Leon A."/>
            <person name="Schneider M."/>
            <person name="Jahnes B.C."/>
            <person name="Sadowski V."/>
            <person name="Camuy-Velez L.A."/>
            <person name="Duan J."/>
            <person name="Sabree Z.L."/>
        </authorList>
    </citation>
    <scope>NUCLEOTIDE SEQUENCE [LARGE SCALE GENOMIC DNA]</scope>
    <source>
        <strain evidence="4 5">PAL227</strain>
    </source>
</reference>
<dbReference type="RefSeq" id="WP_262069257.1">
    <property type="nucleotide sequence ID" value="NZ_JAMXOC010000012.1"/>
</dbReference>
<evidence type="ECO:0000313" key="5">
    <source>
        <dbReference type="Proteomes" id="UP001523565"/>
    </source>
</evidence>
<keyword evidence="2" id="KW-0378">Hydrolase</keyword>
<organism evidence="4 5">
    <name type="scientific">Ohessyouella blattaphilus</name>
    <dbReference type="NCBI Taxonomy" id="2949333"/>
    <lineage>
        <taxon>Bacteria</taxon>
        <taxon>Bacillati</taxon>
        <taxon>Bacillota</taxon>
        <taxon>Clostridia</taxon>
        <taxon>Lachnospirales</taxon>
        <taxon>Lachnospiraceae</taxon>
        <taxon>Ohessyouella</taxon>
    </lineage>
</organism>
<dbReference type="InterPro" id="IPR014905">
    <property type="entry name" value="HIRAN"/>
</dbReference>
<comment type="caution">
    <text evidence="4">The sequence shown here is derived from an EMBL/GenBank/DDBJ whole genome shotgun (WGS) entry which is preliminary data.</text>
</comment>
<evidence type="ECO:0000256" key="2">
    <source>
        <dbReference type="ARBA" id="ARBA00022801"/>
    </source>
</evidence>
<keyword evidence="5" id="KW-1185">Reference proteome</keyword>
<keyword evidence="1" id="KW-0479">Metal-binding</keyword>
<feature type="domain" description="HIRAN" evidence="3">
    <location>
        <begin position="5"/>
        <end position="56"/>
    </location>
</feature>
<dbReference type="Proteomes" id="UP001523565">
    <property type="component" value="Unassembled WGS sequence"/>
</dbReference>
<dbReference type="Gene3D" id="3.30.70.2330">
    <property type="match status" value="1"/>
</dbReference>